<feature type="region of interest" description="Disordered" evidence="1">
    <location>
        <begin position="487"/>
        <end position="548"/>
    </location>
</feature>
<feature type="region of interest" description="Disordered" evidence="1">
    <location>
        <begin position="202"/>
        <end position="241"/>
    </location>
</feature>
<evidence type="ECO:0000313" key="3">
    <source>
        <dbReference type="Proteomes" id="UP000191004"/>
    </source>
</evidence>
<feature type="compositionally biased region" description="Polar residues" evidence="1">
    <location>
        <begin position="171"/>
        <end position="180"/>
    </location>
</feature>
<gene>
    <name evidence="2" type="ORF">A0O28_0081480</name>
</gene>
<comment type="caution">
    <text evidence="2">The sequence shown here is derived from an EMBL/GenBank/DDBJ whole genome shotgun (WGS) entry which is preliminary data.</text>
</comment>
<evidence type="ECO:0000256" key="1">
    <source>
        <dbReference type="SAM" id="MobiDB-lite"/>
    </source>
</evidence>
<feature type="region of interest" description="Disordered" evidence="1">
    <location>
        <begin position="158"/>
        <end position="180"/>
    </location>
</feature>
<feature type="compositionally biased region" description="Low complexity" evidence="1">
    <location>
        <begin position="218"/>
        <end position="234"/>
    </location>
</feature>
<dbReference type="AlphaFoldDB" id="A0A1T3CK01"/>
<protein>
    <submittedName>
        <fullName evidence="2">Uncharacterized protein</fullName>
    </submittedName>
</protein>
<organism evidence="2 3">
    <name type="scientific">Trichoderma guizhouense</name>
    <dbReference type="NCBI Taxonomy" id="1491466"/>
    <lineage>
        <taxon>Eukaryota</taxon>
        <taxon>Fungi</taxon>
        <taxon>Dikarya</taxon>
        <taxon>Ascomycota</taxon>
        <taxon>Pezizomycotina</taxon>
        <taxon>Sordariomycetes</taxon>
        <taxon>Hypocreomycetidae</taxon>
        <taxon>Hypocreales</taxon>
        <taxon>Hypocreaceae</taxon>
        <taxon>Trichoderma</taxon>
    </lineage>
</organism>
<accession>A0A1T3CK01</accession>
<evidence type="ECO:0000313" key="2">
    <source>
        <dbReference type="EMBL" id="OPB41428.1"/>
    </source>
</evidence>
<dbReference type="OrthoDB" id="3506470at2759"/>
<sequence length="722" mass="79570">MSEASSQIATSPTGFLERPTNNLKSAPTNKPLAKTTRRSVSSMKGLLPLTLSTSSCSSLANQLPEEALEQRVDDYFPEVLVQDLELSKIIFEARSMTAGSPTSSSLLPFDDCTDKSIATMNTMNPYRASSLSPYQSSYLRVQTLGAIQERNSMVSFLDQQEDERSGDAASDSCSATETDASSVYDAAPPSFFLRRQSINTNVPSLDPAKTKMAPPRLSTMSPSESSRCESSWIETDSDVEDDREEDAIYGTVLHLSPRPPTPPEFEARVDSRSSSGNMHKFLHRKSHSSTDAAALASPPGQHLSNSTAQAWRPSSTQYSRHSQTQMQCPDSPESLYLPMSQYTPPTPHSEKMHYTPESGLARRASNRSIIRPANNHTTNVTVIDDCARTEYNQFVSSLDSKYAPRADSVYIRPSPPPSPLPSVQMWLNGSAQLFSLPFQSDELARVVPLPPDVMETLRVTTACFPETMLLSSSLTIETIRAYSRKARNPGSEFTPPPMSRCSTPTSSKQSLWRRVVKRGSQQSNQRTRDVHTPTASLLQSPSLSSLESPKPWKSIKNVFGNCSDYICDALYSHIVAYNYISALVARYPTSLGCGRSCSSPVGSQHDDIPKKALSLLGLNERANSTSAASIRSARRFSSSHWGREDFMATSPLATSPHQDMAIRSIQTELLRCIRRLIATARLMAESDGVDEKMVEMDIEDADVLFMRSLCEIVRVNEEAAYL</sequence>
<dbReference type="EMBL" id="LVVK01000015">
    <property type="protein sequence ID" value="OPB41428.1"/>
    <property type="molecule type" value="Genomic_DNA"/>
</dbReference>
<proteinExistence type="predicted"/>
<feature type="compositionally biased region" description="Polar residues" evidence="1">
    <location>
        <begin position="500"/>
        <end position="510"/>
    </location>
</feature>
<feature type="compositionally biased region" description="Polar residues" evidence="1">
    <location>
        <begin position="302"/>
        <end position="328"/>
    </location>
</feature>
<feature type="region of interest" description="Disordered" evidence="1">
    <location>
        <begin position="1"/>
        <end position="40"/>
    </location>
</feature>
<feature type="compositionally biased region" description="Low complexity" evidence="1">
    <location>
        <begin position="536"/>
        <end position="548"/>
    </location>
</feature>
<name>A0A1T3CK01_9HYPO</name>
<feature type="compositionally biased region" description="Polar residues" evidence="1">
    <location>
        <begin position="1"/>
        <end position="28"/>
    </location>
</feature>
<keyword evidence="3" id="KW-1185">Reference proteome</keyword>
<dbReference type="Proteomes" id="UP000191004">
    <property type="component" value="Unassembled WGS sequence"/>
</dbReference>
<reference evidence="2 3" key="1">
    <citation type="submission" date="2016-04" db="EMBL/GenBank/DDBJ databases">
        <title>Multiple horizontal gene transfer events from other fungi enriched the ability of the initially mycotrophic fungus Trichoderma (Ascomycota) to feed on dead plant biomass.</title>
        <authorList>
            <person name="Atanasova L."/>
            <person name="Chenthamara K."/>
            <person name="Zhang J."/>
            <person name="Grujic M."/>
            <person name="Henrissat B."/>
            <person name="Kuo A."/>
            <person name="Aertz A."/>
            <person name="Salamov A."/>
            <person name="Lipzen A."/>
            <person name="Labutti K."/>
            <person name="Barry K."/>
            <person name="Miao Y."/>
            <person name="Rahimi M.J."/>
            <person name="Shen Q."/>
            <person name="Grigoriev I.V."/>
            <person name="Kubicek C.P."/>
            <person name="Druzhinina I.S."/>
        </authorList>
    </citation>
    <scope>NUCLEOTIDE SEQUENCE [LARGE SCALE GENOMIC DNA]</scope>
    <source>
        <strain evidence="2 3">NJAU 4742</strain>
    </source>
</reference>
<feature type="region of interest" description="Disordered" evidence="1">
    <location>
        <begin position="287"/>
        <end position="330"/>
    </location>
</feature>